<feature type="domain" description="Lipoyl-binding" evidence="2">
    <location>
        <begin position="95"/>
        <end position="171"/>
    </location>
</feature>
<reference evidence="3 4" key="1">
    <citation type="submission" date="2015-11" db="EMBL/GenBank/DDBJ databases">
        <authorList>
            <person name="Sahl J."/>
            <person name="Wagner D."/>
            <person name="Keim P."/>
        </authorList>
    </citation>
    <scope>NUCLEOTIDE SEQUENCE [LARGE SCALE GENOMIC DNA]</scope>
    <source>
        <strain evidence="3 4">BDU18</strain>
    </source>
</reference>
<dbReference type="PANTHER" id="PTHR18866">
    <property type="entry name" value="CARBOXYLASE:PYRUVATE/ACETYL-COA/PROPIONYL-COA CARBOXYLASE"/>
    <property type="match status" value="1"/>
</dbReference>
<comment type="caution">
    <text evidence="3">The sequence shown here is derived from an EMBL/GenBank/DDBJ whole genome shotgun (WGS) entry which is preliminary data.</text>
</comment>
<organism evidence="3 4">
    <name type="scientific">Burkholderia savannae</name>
    <dbReference type="NCBI Taxonomy" id="1637837"/>
    <lineage>
        <taxon>Bacteria</taxon>
        <taxon>Pseudomonadati</taxon>
        <taxon>Pseudomonadota</taxon>
        <taxon>Betaproteobacteria</taxon>
        <taxon>Burkholderiales</taxon>
        <taxon>Burkholderiaceae</taxon>
        <taxon>Burkholderia</taxon>
        <taxon>pseudomallei group</taxon>
    </lineage>
</organism>
<dbReference type="SUPFAM" id="SSF51230">
    <property type="entry name" value="Single hybrid motif"/>
    <property type="match status" value="1"/>
</dbReference>
<dbReference type="PROSITE" id="PS50968">
    <property type="entry name" value="BIOTINYL_LIPOYL"/>
    <property type="match status" value="1"/>
</dbReference>
<keyword evidence="1" id="KW-0092">Biotin</keyword>
<evidence type="ECO:0000313" key="3">
    <source>
        <dbReference type="EMBL" id="KWZ44037.1"/>
    </source>
</evidence>
<dbReference type="PANTHER" id="PTHR18866:SF33">
    <property type="entry name" value="METHYLCROTONOYL-COA CARBOXYLASE SUBUNIT ALPHA, MITOCHONDRIAL-RELATED"/>
    <property type="match status" value="1"/>
</dbReference>
<dbReference type="InterPro" id="IPR011053">
    <property type="entry name" value="Single_hybrid_motif"/>
</dbReference>
<gene>
    <name evidence="3" type="ORF">WS72_15040</name>
</gene>
<name>A0ABR5TJZ5_9BURK</name>
<accession>A0ABR5TJZ5</accession>
<evidence type="ECO:0000313" key="4">
    <source>
        <dbReference type="Proteomes" id="UP000070255"/>
    </source>
</evidence>
<dbReference type="Gene3D" id="2.40.50.100">
    <property type="match status" value="1"/>
</dbReference>
<dbReference type="Pfam" id="PF00364">
    <property type="entry name" value="Biotin_lipoyl"/>
    <property type="match status" value="1"/>
</dbReference>
<dbReference type="EMBL" id="LNJQ01000001">
    <property type="protein sequence ID" value="KWZ44037.1"/>
    <property type="molecule type" value="Genomic_DNA"/>
</dbReference>
<proteinExistence type="predicted"/>
<evidence type="ECO:0000256" key="1">
    <source>
        <dbReference type="ARBA" id="ARBA00023267"/>
    </source>
</evidence>
<protein>
    <submittedName>
        <fullName evidence="3">Acetyl-CoA carboxylase biotin carboxyl carrier protein subunit</fullName>
    </submittedName>
</protein>
<dbReference type="InterPro" id="IPR050856">
    <property type="entry name" value="Biotin_carboxylase_complex"/>
</dbReference>
<keyword evidence="4" id="KW-1185">Reference proteome</keyword>
<dbReference type="InterPro" id="IPR000089">
    <property type="entry name" value="Biotin_lipoyl"/>
</dbReference>
<sequence>MSGAPEDEPPARIDVRTLEAGTYRATFNDGDSLLLRLVSRESLPDGVVRLVADANGTRHDILVSPAANGGVTLDYAGIRRTVDTRGARRRAAGSRGGGRSTHTAIAAPMPARIAEVLVVESDVVEEGAPVVRIEAMKMLMTLSAPLRCRIEAVHVAVADNVDAGALLVSFADVHADSA</sequence>
<dbReference type="Proteomes" id="UP000070255">
    <property type="component" value="Unassembled WGS sequence"/>
</dbReference>
<evidence type="ECO:0000259" key="2">
    <source>
        <dbReference type="PROSITE" id="PS50968"/>
    </source>
</evidence>
<dbReference type="CDD" id="cd06850">
    <property type="entry name" value="biotinyl_domain"/>
    <property type="match status" value="1"/>
</dbReference>